<organism evidence="3 4">
    <name type="scientific">Eptatretus burgeri</name>
    <name type="common">Inshore hagfish</name>
    <dbReference type="NCBI Taxonomy" id="7764"/>
    <lineage>
        <taxon>Eukaryota</taxon>
        <taxon>Metazoa</taxon>
        <taxon>Chordata</taxon>
        <taxon>Craniata</taxon>
        <taxon>Vertebrata</taxon>
        <taxon>Cyclostomata</taxon>
        <taxon>Myxini</taxon>
        <taxon>Myxiniformes</taxon>
        <taxon>Myxinidae</taxon>
        <taxon>Eptatretinae</taxon>
        <taxon>Eptatretus</taxon>
    </lineage>
</organism>
<reference evidence="3" key="1">
    <citation type="submission" date="2025-08" db="UniProtKB">
        <authorList>
            <consortium name="Ensembl"/>
        </authorList>
    </citation>
    <scope>IDENTIFICATION</scope>
</reference>
<evidence type="ECO:0000313" key="3">
    <source>
        <dbReference type="Ensembl" id="ENSEBUP00000026004.1"/>
    </source>
</evidence>
<dbReference type="AlphaFoldDB" id="A0A8C4R8Q9"/>
<dbReference type="InterPro" id="IPR043023">
    <property type="entry name" value="MVP_rep_sf"/>
</dbReference>
<dbReference type="PANTHER" id="PTHR14165">
    <property type="entry name" value="MAJOR VAULT PROTEIN"/>
    <property type="match status" value="1"/>
</dbReference>
<dbReference type="InterPro" id="IPR041134">
    <property type="entry name" value="Vault_2"/>
</dbReference>
<accession>A0A8C4R8Q9</accession>
<dbReference type="Ensembl" id="ENSEBUT00000026580.1">
    <property type="protein sequence ID" value="ENSEBUP00000026004.1"/>
    <property type="gene ID" value="ENSEBUG00000016025.1"/>
</dbReference>
<dbReference type="PROSITE" id="PS51224">
    <property type="entry name" value="MVP"/>
    <property type="match status" value="1"/>
</dbReference>
<dbReference type="GO" id="GO:0005737">
    <property type="term" value="C:cytoplasm"/>
    <property type="evidence" value="ECO:0007669"/>
    <property type="project" value="UniProtKB-SubCell"/>
</dbReference>
<dbReference type="Gene3D" id="2.30.30.560">
    <property type="match status" value="1"/>
</dbReference>
<dbReference type="InterPro" id="IPR002499">
    <property type="entry name" value="Vault_N"/>
</dbReference>
<dbReference type="GO" id="GO:1990904">
    <property type="term" value="C:ribonucleoprotein complex"/>
    <property type="evidence" value="ECO:0007669"/>
    <property type="project" value="UniProtKB-UniRule"/>
</dbReference>
<dbReference type="InterPro" id="IPR039059">
    <property type="entry name" value="MVP"/>
</dbReference>
<dbReference type="GO" id="GO:0005634">
    <property type="term" value="C:nucleus"/>
    <property type="evidence" value="ECO:0007669"/>
    <property type="project" value="TreeGrafter"/>
</dbReference>
<dbReference type="Gene3D" id="2.30.30.570">
    <property type="match status" value="1"/>
</dbReference>
<dbReference type="FunFam" id="2.30.30.570:FF:000002">
    <property type="entry name" value="Major vault protein-alpha"/>
    <property type="match status" value="1"/>
</dbReference>
<feature type="domain" description="Major vault protein repeat" evidence="2">
    <location>
        <begin position="50"/>
        <end position="107"/>
    </location>
</feature>
<dbReference type="Pfam" id="PF17794">
    <property type="entry name" value="Vault_2"/>
    <property type="match status" value="1"/>
</dbReference>
<evidence type="ECO:0000313" key="4">
    <source>
        <dbReference type="Proteomes" id="UP000694388"/>
    </source>
</evidence>
<dbReference type="OMA" id="QAYHVNE"/>
<evidence type="ECO:0000256" key="1">
    <source>
        <dbReference type="PROSITE-ProRule" id="PRU00571"/>
    </source>
</evidence>
<comment type="subcellular location">
    <subcellularLocation>
        <location evidence="1">Cytoplasm</location>
    </subcellularLocation>
</comment>
<dbReference type="GeneTree" id="ENSGT00390000008969"/>
<proteinExistence type="predicted"/>
<dbReference type="InterPro" id="IPR043179">
    <property type="entry name" value="Vault_2_sf"/>
</dbReference>
<feature type="repeat" description="MVP" evidence="1">
    <location>
        <begin position="110"/>
        <end position="161"/>
    </location>
</feature>
<keyword evidence="1" id="KW-0687">Ribonucleoprotein</keyword>
<protein>
    <recommendedName>
        <fullName evidence="2">Major vault protein repeat domain-containing protein</fullName>
    </recommendedName>
</protein>
<keyword evidence="4" id="KW-1185">Reference proteome</keyword>
<dbReference type="FunFam" id="2.30.30.550:FF:000001">
    <property type="entry name" value="major vault protein-like"/>
    <property type="match status" value="1"/>
</dbReference>
<dbReference type="Proteomes" id="UP000694388">
    <property type="component" value="Unplaced"/>
</dbReference>
<evidence type="ECO:0000259" key="2">
    <source>
        <dbReference type="Pfam" id="PF17794"/>
    </source>
</evidence>
<sequence length="196" mass="22736">MPEEESVIRIPPYYYIHILDQNTNIARVESGPKTYIRQDHERILFHPEKMVIVPPRNYWCKNPVIRDEQGDPVLDEGGQVKLNHGDLEIRLVQKPFHLFPGEVIEKIIYANTAMRLRAMLDFEDESESRVAGDEWLFQGPGTYIPRKEVEEVETISAIIIYPNQALKLKARKETKDRDGNDRVAGGVFNLNSLYIF</sequence>
<dbReference type="PANTHER" id="PTHR14165:SF3">
    <property type="entry name" value="MAJOR VAULT PROTEIN"/>
    <property type="match status" value="1"/>
</dbReference>
<name>A0A8C4R8Q9_EPTBU</name>
<dbReference type="Gene3D" id="2.30.30.550">
    <property type="entry name" value="Major Vault Protein repeat"/>
    <property type="match status" value="2"/>
</dbReference>
<reference evidence="3" key="2">
    <citation type="submission" date="2025-09" db="UniProtKB">
        <authorList>
            <consortium name="Ensembl"/>
        </authorList>
    </citation>
    <scope>IDENTIFICATION</scope>
</reference>
<keyword evidence="1" id="KW-0963">Cytoplasm</keyword>
<dbReference type="FunFam" id="2.30.30.560:FF:000002">
    <property type="entry name" value="Major vault protein-alpha"/>
    <property type="match status" value="1"/>
</dbReference>